<dbReference type="PANTHER" id="PTHR19848">
    <property type="entry name" value="WD40 REPEAT PROTEIN"/>
    <property type="match status" value="1"/>
</dbReference>
<dbReference type="InterPro" id="IPR019775">
    <property type="entry name" value="WD40_repeat_CS"/>
</dbReference>
<dbReference type="GO" id="GO:0005730">
    <property type="term" value="C:nucleolus"/>
    <property type="evidence" value="ECO:0007669"/>
    <property type="project" value="UniProtKB-SubCell"/>
</dbReference>
<dbReference type="InterPro" id="IPR036322">
    <property type="entry name" value="WD40_repeat_dom_sf"/>
</dbReference>
<comment type="subcellular location">
    <subcellularLocation>
        <location evidence="1">Nucleus</location>
        <location evidence="1">Nucleolus</location>
    </subcellularLocation>
</comment>
<keyword evidence="3" id="KW-0677">Repeat</keyword>
<dbReference type="InterPro" id="IPR020472">
    <property type="entry name" value="WD40_PAC1"/>
</dbReference>
<accession>A0A1J4KUC6</accession>
<dbReference type="AlphaFoldDB" id="A0A1J4KUC6"/>
<dbReference type="GeneID" id="94833682"/>
<comment type="caution">
    <text evidence="6">The sequence shown here is derived from an EMBL/GenBank/DDBJ whole genome shotgun (WGS) entry which is preliminary data.</text>
</comment>
<dbReference type="InterPro" id="IPR001680">
    <property type="entry name" value="WD40_rpt"/>
</dbReference>
<dbReference type="GO" id="GO:0000027">
    <property type="term" value="P:ribosomal large subunit assembly"/>
    <property type="evidence" value="ECO:0007669"/>
    <property type="project" value="TreeGrafter"/>
</dbReference>
<evidence type="ECO:0000256" key="2">
    <source>
        <dbReference type="ARBA" id="ARBA00022574"/>
    </source>
</evidence>
<dbReference type="SMART" id="SM00320">
    <property type="entry name" value="WD40"/>
    <property type="match status" value="5"/>
</dbReference>
<dbReference type="PANTHER" id="PTHR19848:SF0">
    <property type="entry name" value="NOTCHLESS PROTEIN HOMOLOG 1"/>
    <property type="match status" value="1"/>
</dbReference>
<dbReference type="InterPro" id="IPR015943">
    <property type="entry name" value="WD40/YVTN_repeat-like_dom_sf"/>
</dbReference>
<evidence type="ECO:0000313" key="6">
    <source>
        <dbReference type="EMBL" id="OHT13364.1"/>
    </source>
</evidence>
<evidence type="ECO:0000256" key="5">
    <source>
        <dbReference type="PROSITE-ProRule" id="PRU00221"/>
    </source>
</evidence>
<dbReference type="RefSeq" id="XP_068366500.1">
    <property type="nucleotide sequence ID" value="XM_068498978.1"/>
</dbReference>
<sequence>MHSRELSLMSCEMAEPRKSDHIDQHLQTYTESICHLKQEIEALSMNKNKFLIYINQYEHDIQQIREILNHYSQILGHVSAQQDIEKVKNDNRSIANDNYSFIVNDDEVAQMTLTNLPYNIMPEIKFQNGFVSQRFAIKTNGVICSVQHDPSGENIAFSDGNMVNVISSKTGELQYSLDLPKSYSRNDPHTRIIRFSNNGLYIASSAMISAIAVYSTKSRKILGVLEGHQKTVSSFIFLKKSETLISGGYDGKLCFWDIIHLKLIKEIQHGENNTSSYNKSGAIVSISTDEDEKMVTVGFLNGSVGIYESSFTQPMNIFIAHSDFLMSLKIITKDLMILTTSQDKTVKLWTMKGIASCKNVLHEHSDIVLSSCIDNNQKFLITGSKDETIKGWKLATGELLFSLECQKNSIFDLDHHPTDKSFVSCSGDGTVIVWDYELPEL</sequence>
<evidence type="ECO:0000313" key="7">
    <source>
        <dbReference type="Proteomes" id="UP000179807"/>
    </source>
</evidence>
<reference evidence="6" key="1">
    <citation type="submission" date="2016-10" db="EMBL/GenBank/DDBJ databases">
        <authorList>
            <person name="Benchimol M."/>
            <person name="Almeida L.G."/>
            <person name="Vasconcelos A.T."/>
            <person name="Perreira-Neves A."/>
            <person name="Rosa I.A."/>
            <person name="Tasca T."/>
            <person name="Bogo M.R."/>
            <person name="de Souza W."/>
        </authorList>
    </citation>
    <scope>NUCLEOTIDE SEQUENCE [LARGE SCALE GENOMIC DNA]</scope>
    <source>
        <strain evidence="6">K</strain>
    </source>
</reference>
<keyword evidence="4" id="KW-0539">Nucleus</keyword>
<dbReference type="VEuPathDB" id="TrichDB:TRFO_16448"/>
<keyword evidence="7" id="KW-1185">Reference proteome</keyword>
<evidence type="ECO:0000256" key="1">
    <source>
        <dbReference type="ARBA" id="ARBA00004604"/>
    </source>
</evidence>
<keyword evidence="2 5" id="KW-0853">WD repeat</keyword>
<dbReference type="SUPFAM" id="SSF50978">
    <property type="entry name" value="WD40 repeat-like"/>
    <property type="match status" value="1"/>
</dbReference>
<feature type="repeat" description="WD" evidence="5">
    <location>
        <begin position="361"/>
        <end position="402"/>
    </location>
</feature>
<evidence type="ECO:0000256" key="4">
    <source>
        <dbReference type="ARBA" id="ARBA00023242"/>
    </source>
</evidence>
<dbReference type="EMBL" id="MLAK01000533">
    <property type="protein sequence ID" value="OHT13364.1"/>
    <property type="molecule type" value="Genomic_DNA"/>
</dbReference>
<evidence type="ECO:0000256" key="3">
    <source>
        <dbReference type="ARBA" id="ARBA00022737"/>
    </source>
</evidence>
<dbReference type="PROSITE" id="PS00678">
    <property type="entry name" value="WD_REPEATS_1"/>
    <property type="match status" value="1"/>
</dbReference>
<dbReference type="Pfam" id="PF00400">
    <property type="entry name" value="WD40"/>
    <property type="match status" value="4"/>
</dbReference>
<dbReference type="PROSITE" id="PS50294">
    <property type="entry name" value="WD_REPEATS_REGION"/>
    <property type="match status" value="3"/>
</dbReference>
<dbReference type="Gene3D" id="2.130.10.10">
    <property type="entry name" value="YVTN repeat-like/Quinoprotein amine dehydrogenase"/>
    <property type="match status" value="1"/>
</dbReference>
<proteinExistence type="predicted"/>
<dbReference type="OrthoDB" id="17410at2759"/>
<feature type="repeat" description="WD" evidence="5">
    <location>
        <begin position="225"/>
        <end position="258"/>
    </location>
</feature>
<organism evidence="6 7">
    <name type="scientific">Tritrichomonas foetus</name>
    <dbReference type="NCBI Taxonomy" id="1144522"/>
    <lineage>
        <taxon>Eukaryota</taxon>
        <taxon>Metamonada</taxon>
        <taxon>Parabasalia</taxon>
        <taxon>Tritrichomonadida</taxon>
        <taxon>Tritrichomonadidae</taxon>
        <taxon>Tritrichomonas</taxon>
    </lineage>
</organism>
<dbReference type="PRINTS" id="PR00320">
    <property type="entry name" value="GPROTEINBRPT"/>
</dbReference>
<gene>
    <name evidence="6" type="ORF">TRFO_16448</name>
</gene>
<dbReference type="PROSITE" id="PS50082">
    <property type="entry name" value="WD_REPEATS_2"/>
    <property type="match status" value="4"/>
</dbReference>
<dbReference type="Proteomes" id="UP000179807">
    <property type="component" value="Unassembled WGS sequence"/>
</dbReference>
<dbReference type="CDD" id="cd00200">
    <property type="entry name" value="WD40"/>
    <property type="match status" value="1"/>
</dbReference>
<feature type="repeat" description="WD" evidence="5">
    <location>
        <begin position="318"/>
        <end position="352"/>
    </location>
</feature>
<feature type="repeat" description="WD" evidence="5">
    <location>
        <begin position="403"/>
        <end position="441"/>
    </location>
</feature>
<name>A0A1J4KUC6_9EUKA</name>
<protein>
    <submittedName>
        <fullName evidence="6">Transcriptional repressor tup12-related protein</fullName>
    </submittedName>
</protein>